<dbReference type="GO" id="GO:0030255">
    <property type="term" value="P:protein secretion by the type IV secretion system"/>
    <property type="evidence" value="ECO:0007669"/>
    <property type="project" value="InterPro"/>
</dbReference>
<evidence type="ECO:0000256" key="6">
    <source>
        <dbReference type="SAM" id="Phobius"/>
    </source>
</evidence>
<keyword evidence="3 6" id="KW-0812">Transmembrane</keyword>
<accession>A0A371WY00</accession>
<dbReference type="GO" id="GO:0016020">
    <property type="term" value="C:membrane"/>
    <property type="evidence" value="ECO:0007669"/>
    <property type="project" value="UniProtKB-SubCell"/>
</dbReference>
<feature type="transmembrane region" description="Helical" evidence="6">
    <location>
        <begin position="23"/>
        <end position="50"/>
    </location>
</feature>
<dbReference type="OrthoDB" id="7819992at2"/>
<organism evidence="7 8">
    <name type="scientific">Fulvimarina endophytica</name>
    <dbReference type="NCBI Taxonomy" id="2293836"/>
    <lineage>
        <taxon>Bacteria</taxon>
        <taxon>Pseudomonadati</taxon>
        <taxon>Pseudomonadota</taxon>
        <taxon>Alphaproteobacteria</taxon>
        <taxon>Hyphomicrobiales</taxon>
        <taxon>Aurantimonadaceae</taxon>
        <taxon>Fulvimarina</taxon>
    </lineage>
</organism>
<dbReference type="RefSeq" id="WP_116684823.1">
    <property type="nucleotide sequence ID" value="NZ_QURL01000012.1"/>
</dbReference>
<feature type="transmembrane region" description="Helical" evidence="6">
    <location>
        <begin position="138"/>
        <end position="161"/>
    </location>
</feature>
<keyword evidence="4 6" id="KW-1133">Transmembrane helix</keyword>
<comment type="similarity">
    <text evidence="2">Belongs to the TrbL/VirB6 family.</text>
</comment>
<keyword evidence="5 6" id="KW-0472">Membrane</keyword>
<reference evidence="7 8" key="1">
    <citation type="submission" date="2018-08" db="EMBL/GenBank/DDBJ databases">
        <title>Fulvimarina sp. 85, whole genome shotgun sequence.</title>
        <authorList>
            <person name="Tuo L."/>
        </authorList>
    </citation>
    <scope>NUCLEOTIDE SEQUENCE [LARGE SCALE GENOMIC DNA]</scope>
    <source>
        <strain evidence="7 8">85</strain>
    </source>
</reference>
<evidence type="ECO:0000256" key="2">
    <source>
        <dbReference type="ARBA" id="ARBA00007802"/>
    </source>
</evidence>
<dbReference type="Pfam" id="PF04610">
    <property type="entry name" value="TrbL"/>
    <property type="match status" value="1"/>
</dbReference>
<proteinExistence type="inferred from homology"/>
<keyword evidence="8" id="KW-1185">Reference proteome</keyword>
<evidence type="ECO:0000256" key="4">
    <source>
        <dbReference type="ARBA" id="ARBA00022989"/>
    </source>
</evidence>
<dbReference type="InterPro" id="IPR007688">
    <property type="entry name" value="Conjugal_tfr_TrbL/VirB6"/>
</dbReference>
<dbReference type="EMBL" id="QURL01000012">
    <property type="protein sequence ID" value="RFC61880.1"/>
    <property type="molecule type" value="Genomic_DNA"/>
</dbReference>
<evidence type="ECO:0000313" key="8">
    <source>
        <dbReference type="Proteomes" id="UP000264310"/>
    </source>
</evidence>
<evidence type="ECO:0000256" key="5">
    <source>
        <dbReference type="ARBA" id="ARBA00023136"/>
    </source>
</evidence>
<sequence>MSVVTYFVETTDGYLADAAETQFGALAATVGTLGSLACTIVLLFVAINLVFQWRSLDGRQTFWLCVKMVLIAIFAQSWTQFDAFSSALLNGIDTVAGSLVASVGGGEPGPSGTFAEEFDELLETLTEALDATSQEANWFAGAMLDIVGVLLVSLLGGIAAFILIFSRLVVTLMISLGPIMIFLTLFEVTKDYFLRWLSGTISFALYPVIVAGMFATIIGVGNSLIASLGNPDNASTIGQVLPLFMLILMAKGFILSTPFIVRSISGNVVMPAMVPMGDGAMRFGAGLVNTKGSLNREKLGARTVPELAGAYTRGAVVGAGTQVQRMVERSRRIASAGK</sequence>
<dbReference type="Proteomes" id="UP000264310">
    <property type="component" value="Unassembled WGS sequence"/>
</dbReference>
<name>A0A371WY00_9HYPH</name>
<comment type="caution">
    <text evidence="7">The sequence shown here is derived from an EMBL/GenBank/DDBJ whole genome shotgun (WGS) entry which is preliminary data.</text>
</comment>
<gene>
    <name evidence="7" type="ORF">DYI37_18830</name>
</gene>
<evidence type="ECO:0000256" key="1">
    <source>
        <dbReference type="ARBA" id="ARBA00004141"/>
    </source>
</evidence>
<dbReference type="AlphaFoldDB" id="A0A371WY00"/>
<evidence type="ECO:0000313" key="7">
    <source>
        <dbReference type="EMBL" id="RFC61880.1"/>
    </source>
</evidence>
<protein>
    <recommendedName>
        <fullName evidence="9">Conjugal transfer protein TrbL</fullName>
    </recommendedName>
</protein>
<feature type="transmembrane region" description="Helical" evidence="6">
    <location>
        <begin position="240"/>
        <end position="261"/>
    </location>
</feature>
<feature type="transmembrane region" description="Helical" evidence="6">
    <location>
        <begin position="168"/>
        <end position="186"/>
    </location>
</feature>
<comment type="subcellular location">
    <subcellularLocation>
        <location evidence="1">Membrane</location>
        <topology evidence="1">Multi-pass membrane protein</topology>
    </subcellularLocation>
</comment>
<evidence type="ECO:0000256" key="3">
    <source>
        <dbReference type="ARBA" id="ARBA00022692"/>
    </source>
</evidence>
<feature type="transmembrane region" description="Helical" evidence="6">
    <location>
        <begin position="62"/>
        <end position="81"/>
    </location>
</feature>
<evidence type="ECO:0008006" key="9">
    <source>
        <dbReference type="Google" id="ProtNLM"/>
    </source>
</evidence>
<feature type="transmembrane region" description="Helical" evidence="6">
    <location>
        <begin position="206"/>
        <end position="228"/>
    </location>
</feature>